<accession>A0AA85KCQ2</accession>
<dbReference type="Proteomes" id="UP000050795">
    <property type="component" value="Unassembled WGS sequence"/>
</dbReference>
<reference evidence="1" key="1">
    <citation type="submission" date="2022-06" db="EMBL/GenBank/DDBJ databases">
        <authorList>
            <person name="Berger JAMES D."/>
            <person name="Berger JAMES D."/>
        </authorList>
    </citation>
    <scope>NUCLEOTIDE SEQUENCE [LARGE SCALE GENOMIC DNA]</scope>
</reference>
<organism evidence="1 2">
    <name type="scientific">Trichobilharzia regenti</name>
    <name type="common">Nasal bird schistosome</name>
    <dbReference type="NCBI Taxonomy" id="157069"/>
    <lineage>
        <taxon>Eukaryota</taxon>
        <taxon>Metazoa</taxon>
        <taxon>Spiralia</taxon>
        <taxon>Lophotrochozoa</taxon>
        <taxon>Platyhelminthes</taxon>
        <taxon>Trematoda</taxon>
        <taxon>Digenea</taxon>
        <taxon>Strigeidida</taxon>
        <taxon>Schistosomatoidea</taxon>
        <taxon>Schistosomatidae</taxon>
        <taxon>Trichobilharzia</taxon>
    </lineage>
</organism>
<sequence length="161" mass="18589">MPTAALIGEMINEPKSLLMHQNCFSRTIHLNSRFLFLSWHPKKCNSVLASPDTICQVVCFLFLEFQTIIIDFTICAFPIDLGFQFHLKLISRSNYWQKLRIIIIRLTGTKARILCNLITAHLRNHTEHCRKLNVFWLQTFTVVAVLQISGTKCYTFSSGIL</sequence>
<keyword evidence="1" id="KW-1185">Reference proteome</keyword>
<proteinExistence type="predicted"/>
<dbReference type="AlphaFoldDB" id="A0AA85KCQ2"/>
<evidence type="ECO:0000313" key="1">
    <source>
        <dbReference type="Proteomes" id="UP000050795"/>
    </source>
</evidence>
<name>A0AA85KCQ2_TRIRE</name>
<protein>
    <submittedName>
        <fullName evidence="2">Uncharacterized protein</fullName>
    </submittedName>
</protein>
<dbReference type="WBParaSite" id="TREG1_76780.1">
    <property type="protein sequence ID" value="TREG1_76780.1"/>
    <property type="gene ID" value="TREG1_76780"/>
</dbReference>
<reference evidence="2" key="2">
    <citation type="submission" date="2023-11" db="UniProtKB">
        <authorList>
            <consortium name="WormBaseParasite"/>
        </authorList>
    </citation>
    <scope>IDENTIFICATION</scope>
</reference>
<evidence type="ECO:0000313" key="2">
    <source>
        <dbReference type="WBParaSite" id="TREG1_76780.1"/>
    </source>
</evidence>